<organism evidence="2 3">
    <name type="scientific">Rathayibacter rubneri</name>
    <dbReference type="NCBI Taxonomy" id="2950106"/>
    <lineage>
        <taxon>Bacteria</taxon>
        <taxon>Bacillati</taxon>
        <taxon>Actinomycetota</taxon>
        <taxon>Actinomycetes</taxon>
        <taxon>Micrococcales</taxon>
        <taxon>Microbacteriaceae</taxon>
        <taxon>Rathayibacter</taxon>
    </lineage>
</organism>
<keyword evidence="2" id="KW-0378">Hydrolase</keyword>
<comment type="caution">
    <text evidence="2">The sequence shown here is derived from an EMBL/GenBank/DDBJ whole genome shotgun (WGS) entry which is preliminary data.</text>
</comment>
<evidence type="ECO:0000259" key="1">
    <source>
        <dbReference type="Pfam" id="PF04480"/>
    </source>
</evidence>
<keyword evidence="2" id="KW-0255">Endonuclease</keyword>
<evidence type="ECO:0000313" key="3">
    <source>
        <dbReference type="Proteomes" id="UP001155240"/>
    </source>
</evidence>
<keyword evidence="2" id="KW-0540">Nuclease</keyword>
<reference evidence="2" key="1">
    <citation type="submission" date="2022-06" db="EMBL/GenBank/DDBJ databases">
        <title>Whole genome shotgun sequencing (WGS) of Rathayibacter sp. ZW T2_19, isolated from stored onions (Allium cepa).</title>
        <authorList>
            <person name="Stoll D.A."/>
            <person name="Huch M."/>
        </authorList>
    </citation>
    <scope>NUCLEOTIDE SEQUENCE</scope>
    <source>
        <strain evidence="2">ZW T2_19</strain>
    </source>
</reference>
<gene>
    <name evidence="2" type="ORF">NB037_01265</name>
</gene>
<accession>A0A9X2IQC7</accession>
<sequence>MSVAGVGLVDNVFGDCLAVETDGRAFHSGSAQLEEDYRRTLALQARGFVVVRLSSRQVLHQWTETETALALLVGRRQHVWTPSQRARLQREGWPTDYE</sequence>
<keyword evidence="3" id="KW-1185">Reference proteome</keyword>
<proteinExistence type="predicted"/>
<dbReference type="InterPro" id="IPR007569">
    <property type="entry name" value="DUF559"/>
</dbReference>
<dbReference type="EMBL" id="JAMRYM010000002">
    <property type="protein sequence ID" value="MCM6761035.1"/>
    <property type="molecule type" value="Genomic_DNA"/>
</dbReference>
<evidence type="ECO:0000313" key="2">
    <source>
        <dbReference type="EMBL" id="MCM6761035.1"/>
    </source>
</evidence>
<name>A0A9X2IQC7_9MICO</name>
<dbReference type="AlphaFoldDB" id="A0A9X2IQC7"/>
<protein>
    <submittedName>
        <fullName evidence="2">Endonuclease domain-containing protein</fullName>
    </submittedName>
</protein>
<feature type="domain" description="DUF559" evidence="1">
    <location>
        <begin position="17"/>
        <end position="65"/>
    </location>
</feature>
<dbReference type="Proteomes" id="UP001155240">
    <property type="component" value="Unassembled WGS sequence"/>
</dbReference>
<dbReference type="GO" id="GO:0004519">
    <property type="term" value="F:endonuclease activity"/>
    <property type="evidence" value="ECO:0007669"/>
    <property type="project" value="UniProtKB-KW"/>
</dbReference>
<dbReference type="Gene3D" id="3.40.960.10">
    <property type="entry name" value="VSR Endonuclease"/>
    <property type="match status" value="1"/>
</dbReference>
<dbReference type="RefSeq" id="WP_251942884.1">
    <property type="nucleotide sequence ID" value="NZ_JAMRYM010000002.1"/>
</dbReference>
<dbReference type="Pfam" id="PF04480">
    <property type="entry name" value="DUF559"/>
    <property type="match status" value="1"/>
</dbReference>